<evidence type="ECO:0008006" key="3">
    <source>
        <dbReference type="Google" id="ProtNLM"/>
    </source>
</evidence>
<name>A0ABN8GB55_9BACL</name>
<reference evidence="1" key="1">
    <citation type="submission" date="2022-01" db="EMBL/GenBank/DDBJ databases">
        <authorList>
            <person name="Criscuolo A."/>
        </authorList>
    </citation>
    <scope>NUCLEOTIDE SEQUENCE</scope>
    <source>
        <strain evidence="1">CIP111893</strain>
    </source>
</reference>
<protein>
    <recommendedName>
        <fullName evidence="3">HNH endonuclease</fullName>
    </recommendedName>
</protein>
<proteinExistence type="predicted"/>
<dbReference type="RefSeq" id="WP_236340244.1">
    <property type="nucleotide sequence ID" value="NZ_CAKMMF010000008.1"/>
</dbReference>
<gene>
    <name evidence="1" type="ORF">PAECIP111893_01851</name>
</gene>
<accession>A0ABN8GB55</accession>
<organism evidence="1 2">
    <name type="scientific">Paenibacillus plantiphilus</name>
    <dbReference type="NCBI Taxonomy" id="2905650"/>
    <lineage>
        <taxon>Bacteria</taxon>
        <taxon>Bacillati</taxon>
        <taxon>Bacillota</taxon>
        <taxon>Bacilli</taxon>
        <taxon>Bacillales</taxon>
        <taxon>Paenibacillaceae</taxon>
        <taxon>Paenibacillus</taxon>
    </lineage>
</organism>
<keyword evidence="2" id="KW-1185">Reference proteome</keyword>
<dbReference type="Proteomes" id="UP000838686">
    <property type="component" value="Unassembled WGS sequence"/>
</dbReference>
<evidence type="ECO:0000313" key="2">
    <source>
        <dbReference type="Proteomes" id="UP000838686"/>
    </source>
</evidence>
<sequence length="385" mass="44099">MIKLNPRIVAQIGPAYLQEQIGGLRQRYNKEAAVRPAVINPFTGLTVVGLFETGRRGVLTTAFARDLLTGTFDELCSKYEGINHYLLTCKLVHYGSANVDEQLRKASITATPGSRAQYRQDFVARFNNDWLAGLLAQHPHYYESSAKFKRFMKSVSRRLKIVNGCLMKIVDYSYMGSDLRHKILTQIGIEVCPYCNRQYITHYQDGLKARTTADLDHFYPNSVFKLFSLSLYNFIPSCQICNSRFKLAKGSEILYPYDYEYSGDAYFAVKLNGSSTVDTLTGNNALFDLKIVRNGTGSQAAEIHNSIELFNLEQLYQSHKDYVRELLYKQHAYSRTYKQQLEELFADMGLDQFDIHLFLYGNSLRSDEFGKRPLSKLAYDIINRP</sequence>
<dbReference type="EMBL" id="CAKMMF010000008">
    <property type="protein sequence ID" value="CAH1202615.1"/>
    <property type="molecule type" value="Genomic_DNA"/>
</dbReference>
<comment type="caution">
    <text evidence="1">The sequence shown here is derived from an EMBL/GenBank/DDBJ whole genome shotgun (WGS) entry which is preliminary data.</text>
</comment>
<evidence type="ECO:0000313" key="1">
    <source>
        <dbReference type="EMBL" id="CAH1202615.1"/>
    </source>
</evidence>